<dbReference type="Proteomes" id="UP000724584">
    <property type="component" value="Unassembled WGS sequence"/>
</dbReference>
<organism evidence="1 2">
    <name type="scientific">Chaetomium tenue</name>
    <dbReference type="NCBI Taxonomy" id="1854479"/>
    <lineage>
        <taxon>Eukaryota</taxon>
        <taxon>Fungi</taxon>
        <taxon>Dikarya</taxon>
        <taxon>Ascomycota</taxon>
        <taxon>Pezizomycotina</taxon>
        <taxon>Sordariomycetes</taxon>
        <taxon>Sordariomycetidae</taxon>
        <taxon>Sordariales</taxon>
        <taxon>Chaetomiaceae</taxon>
        <taxon>Chaetomium</taxon>
    </lineage>
</organism>
<name>A0ACB7PCP5_9PEZI</name>
<proteinExistence type="predicted"/>
<gene>
    <name evidence="1" type="ORF">F5144DRAFT_650117</name>
</gene>
<keyword evidence="2" id="KW-1185">Reference proteome</keyword>
<dbReference type="EMBL" id="JAGIZQ010000004">
    <property type="protein sequence ID" value="KAH6632319.1"/>
    <property type="molecule type" value="Genomic_DNA"/>
</dbReference>
<protein>
    <submittedName>
        <fullName evidence="1">Uncharacterized protein</fullName>
    </submittedName>
</protein>
<accession>A0ACB7PCP5</accession>
<comment type="caution">
    <text evidence="1">The sequence shown here is derived from an EMBL/GenBank/DDBJ whole genome shotgun (WGS) entry which is preliminary data.</text>
</comment>
<evidence type="ECO:0000313" key="1">
    <source>
        <dbReference type="EMBL" id="KAH6632319.1"/>
    </source>
</evidence>
<sequence>MLLRVMERQHGEHGQGAGGLEGDINVDLDLDLDVDVLWRLAGLREALGLAPGRVGWLRGCMRRFVGGGLLTLTAAILAAREQVLEHVFTAAQQSLYKWTVGIGNRPCRNIICNTHRMAALSVFLLWSGLYPRTELTRSLQEIISALQYITATDAELVAVAIEHGHTDEHIRDKFLWAAQIREVYGGSCNKCDERTTTSMLFPLEDLLCDLTSELQHQLVGDV</sequence>
<reference evidence="1 2" key="1">
    <citation type="journal article" date="2021" name="Nat. Commun.">
        <title>Genetic determinants of endophytism in the Arabidopsis root mycobiome.</title>
        <authorList>
            <person name="Mesny F."/>
            <person name="Miyauchi S."/>
            <person name="Thiergart T."/>
            <person name="Pickel B."/>
            <person name="Atanasova L."/>
            <person name="Karlsson M."/>
            <person name="Huettel B."/>
            <person name="Barry K.W."/>
            <person name="Haridas S."/>
            <person name="Chen C."/>
            <person name="Bauer D."/>
            <person name="Andreopoulos W."/>
            <person name="Pangilinan J."/>
            <person name="LaButti K."/>
            <person name="Riley R."/>
            <person name="Lipzen A."/>
            <person name="Clum A."/>
            <person name="Drula E."/>
            <person name="Henrissat B."/>
            <person name="Kohler A."/>
            <person name="Grigoriev I.V."/>
            <person name="Martin F.M."/>
            <person name="Hacquard S."/>
        </authorList>
    </citation>
    <scope>NUCLEOTIDE SEQUENCE [LARGE SCALE GENOMIC DNA]</scope>
    <source>
        <strain evidence="1 2">MPI-SDFR-AT-0079</strain>
    </source>
</reference>
<evidence type="ECO:0000313" key="2">
    <source>
        <dbReference type="Proteomes" id="UP000724584"/>
    </source>
</evidence>